<dbReference type="RefSeq" id="WP_159455931.1">
    <property type="nucleotide sequence ID" value="NZ_FUWZ01000001.1"/>
</dbReference>
<dbReference type="EMBL" id="FUWZ01000001">
    <property type="protein sequence ID" value="SJZ77214.1"/>
    <property type="molecule type" value="Genomic_DNA"/>
</dbReference>
<dbReference type="InterPro" id="IPR032774">
    <property type="entry name" value="WG_beta_rep"/>
</dbReference>
<dbReference type="STRING" id="634771.SAMN04488128_1011539"/>
<accession>A0A1T4ND80</accession>
<dbReference type="Gene3D" id="1.25.40.10">
    <property type="entry name" value="Tetratricopeptide repeat domain"/>
    <property type="match status" value="2"/>
</dbReference>
<dbReference type="SMART" id="SM00671">
    <property type="entry name" value="SEL1"/>
    <property type="match status" value="5"/>
</dbReference>
<evidence type="ECO:0000259" key="1">
    <source>
        <dbReference type="Pfam" id="PF25135"/>
    </source>
</evidence>
<dbReference type="Pfam" id="PF14903">
    <property type="entry name" value="WG_beta_rep"/>
    <property type="match status" value="1"/>
</dbReference>
<sequence>MSHRIYLYNLNNEVNRPVPEMPADGSLESLLPVIGNDDPNSIAMMEWKYEFPFFLHPLFSGRPYLGTPAYNGQAGGIYAHAPEGIAALKRFYDFIDTHAARLTDNPEAFRVDKQNIFNFLDTKIVNDGFHLDAWDVFNMSDEPHETQAAELLEDIRLTNAAIEAAIAANDPLLLNECPDVQDNPYRFGSFREFFSCSVYGHGWDVIRSGYYEPYEDTSGQETFSENGLVGLKIEGNVVVPAEYDEVFSFPENENFALVRRDNKWGYADRQGRLVSGLAYDMAYDVQYGRAIVKCGDLCYIVLPGNPLPDAGYDDVLYLSDAPLRFIVARNGRHGVVDAAGNQLLPFAFAEDIEEHNFLDAKIIAARHLDTNIKHYYTSHFTRIGDDSIDEVSWGGTCLGDSIFIYIRRKPKQQCGLFTMEGKELLPVQYDELEAVMNGAVIARQGRQYGIYSAYKGWVVPLSPVNIELTEGYTCLLTQQGKEGLFVAQYNILIPPVYDIISRDFTWHNTNEWETIAVNGESAFTINHEGKVTPLTAAAIATHLKDNRYRYTEELVAALLPLAGDELPADMLYEQGDKALEAQQYDEAIRLFKAAAAQGQKDAMNDLGFIHETVEGYVDDIAAFDWYSRGVAAGSPHAANGLGNCYQHGIGTSPDIRKALELYHHSASQHIPHAHYNLGVLYYEGVKVIKDDQLALKHFVYASRFGIDCYNYVGTLSEATEDYKSAVDAYRSGIKNKDAYCAFNMARLYELGQGVKGDPRKALSHYMKAIDFGMEDATLELRRMYLYNEDVKDEAMAQKYEQQALDAGLDIPE</sequence>
<dbReference type="Proteomes" id="UP000190367">
    <property type="component" value="Unassembled WGS sequence"/>
</dbReference>
<dbReference type="Pfam" id="PF08238">
    <property type="entry name" value="Sel1"/>
    <property type="match status" value="5"/>
</dbReference>
<dbReference type="InterPro" id="IPR056724">
    <property type="entry name" value="DUF7822"/>
</dbReference>
<organism evidence="2 3">
    <name type="scientific">Chitinophaga eiseniae</name>
    <dbReference type="NCBI Taxonomy" id="634771"/>
    <lineage>
        <taxon>Bacteria</taxon>
        <taxon>Pseudomonadati</taxon>
        <taxon>Bacteroidota</taxon>
        <taxon>Chitinophagia</taxon>
        <taxon>Chitinophagales</taxon>
        <taxon>Chitinophagaceae</taxon>
        <taxon>Chitinophaga</taxon>
    </lineage>
</organism>
<evidence type="ECO:0000313" key="3">
    <source>
        <dbReference type="Proteomes" id="UP000190367"/>
    </source>
</evidence>
<dbReference type="SUPFAM" id="SSF81901">
    <property type="entry name" value="HCP-like"/>
    <property type="match status" value="1"/>
</dbReference>
<feature type="domain" description="DUF7822" evidence="1">
    <location>
        <begin position="39"/>
        <end position="168"/>
    </location>
</feature>
<dbReference type="OrthoDB" id="5464673at2"/>
<dbReference type="AlphaFoldDB" id="A0A1T4ND80"/>
<keyword evidence="3" id="KW-1185">Reference proteome</keyword>
<name>A0A1T4ND80_9BACT</name>
<dbReference type="InterPro" id="IPR011990">
    <property type="entry name" value="TPR-like_helical_dom_sf"/>
</dbReference>
<proteinExistence type="predicted"/>
<dbReference type="InterPro" id="IPR050767">
    <property type="entry name" value="Sel1_AlgK"/>
</dbReference>
<reference evidence="3" key="1">
    <citation type="submission" date="2017-02" db="EMBL/GenBank/DDBJ databases">
        <authorList>
            <person name="Varghese N."/>
            <person name="Submissions S."/>
        </authorList>
    </citation>
    <scope>NUCLEOTIDE SEQUENCE [LARGE SCALE GENOMIC DNA]</scope>
    <source>
        <strain evidence="3">DSM 22224</strain>
    </source>
</reference>
<gene>
    <name evidence="2" type="ORF">SAMN04488128_1011539</name>
</gene>
<dbReference type="InterPro" id="IPR006597">
    <property type="entry name" value="Sel1-like"/>
</dbReference>
<dbReference type="Pfam" id="PF25135">
    <property type="entry name" value="DUF7822"/>
    <property type="match status" value="1"/>
</dbReference>
<dbReference type="PANTHER" id="PTHR11102:SF160">
    <property type="entry name" value="ERAD-ASSOCIATED E3 UBIQUITIN-PROTEIN LIGASE COMPONENT HRD3"/>
    <property type="match status" value="1"/>
</dbReference>
<evidence type="ECO:0000313" key="2">
    <source>
        <dbReference type="EMBL" id="SJZ77214.1"/>
    </source>
</evidence>
<protein>
    <submittedName>
        <fullName evidence="2">TPR repeat</fullName>
    </submittedName>
</protein>
<dbReference type="PANTHER" id="PTHR11102">
    <property type="entry name" value="SEL-1-LIKE PROTEIN"/>
    <property type="match status" value="1"/>
</dbReference>